<dbReference type="SUPFAM" id="SSF50621">
    <property type="entry name" value="Alanine racemase C-terminal domain-like"/>
    <property type="match status" value="1"/>
</dbReference>
<dbReference type="PRINTS" id="PR01179">
    <property type="entry name" value="ODADCRBXLASE"/>
</dbReference>
<name>D1PWS5_9BACT</name>
<proteinExistence type="inferred from homology"/>
<dbReference type="GO" id="GO:0008836">
    <property type="term" value="F:diaminopimelate decarboxylase activity"/>
    <property type="evidence" value="ECO:0007669"/>
    <property type="project" value="TreeGrafter"/>
</dbReference>
<comment type="cofactor">
    <cofactor evidence="1 3">
        <name>pyridoxal 5'-phosphate</name>
        <dbReference type="ChEBI" id="CHEBI:597326"/>
    </cofactor>
</comment>
<dbReference type="Gene3D" id="3.20.20.10">
    <property type="entry name" value="Alanine racemase"/>
    <property type="match status" value="1"/>
</dbReference>
<dbReference type="PANTHER" id="PTHR43727">
    <property type="entry name" value="DIAMINOPIMELATE DECARBOXYLASE"/>
    <property type="match status" value="1"/>
</dbReference>
<evidence type="ECO:0000259" key="6">
    <source>
        <dbReference type="Pfam" id="PF02784"/>
    </source>
</evidence>
<evidence type="ECO:0000313" key="8">
    <source>
        <dbReference type="Proteomes" id="UP000003160"/>
    </source>
</evidence>
<dbReference type="InterPro" id="IPR022644">
    <property type="entry name" value="De-COase2_N"/>
</dbReference>
<evidence type="ECO:0000256" key="4">
    <source>
        <dbReference type="RuleBase" id="RU003737"/>
    </source>
</evidence>
<dbReference type="SUPFAM" id="SSF51419">
    <property type="entry name" value="PLP-binding barrel"/>
    <property type="match status" value="1"/>
</dbReference>
<reference evidence="7 8" key="1">
    <citation type="submission" date="2009-10" db="EMBL/GenBank/DDBJ databases">
        <authorList>
            <person name="Qin X."/>
            <person name="Bachman B."/>
            <person name="Battles P."/>
            <person name="Bell A."/>
            <person name="Bess C."/>
            <person name="Bickham C."/>
            <person name="Chaboub L."/>
            <person name="Chen D."/>
            <person name="Coyle M."/>
            <person name="Deiros D.R."/>
            <person name="Dinh H."/>
            <person name="Forbes L."/>
            <person name="Fowler G."/>
            <person name="Francisco L."/>
            <person name="Fu Q."/>
            <person name="Gubbala S."/>
            <person name="Hale W."/>
            <person name="Han Y."/>
            <person name="Hemphill L."/>
            <person name="Highlander S.K."/>
            <person name="Hirani K."/>
            <person name="Hogues M."/>
            <person name="Jackson L."/>
            <person name="Jakkamsetti A."/>
            <person name="Javaid M."/>
            <person name="Jiang H."/>
            <person name="Korchina V."/>
            <person name="Kovar C."/>
            <person name="Lara F."/>
            <person name="Lee S."/>
            <person name="Mata R."/>
            <person name="Mathew T."/>
            <person name="Moen C."/>
            <person name="Morales K."/>
            <person name="Munidasa M."/>
            <person name="Nazareth L."/>
            <person name="Ngo R."/>
            <person name="Nguyen L."/>
            <person name="Okwuonu G."/>
            <person name="Ongeri F."/>
            <person name="Patil S."/>
            <person name="Petrosino J."/>
            <person name="Pham C."/>
            <person name="Pham P."/>
            <person name="Pu L.-L."/>
            <person name="Puazo M."/>
            <person name="Raj R."/>
            <person name="Reid J."/>
            <person name="Rouhana J."/>
            <person name="Saada N."/>
            <person name="Shang Y."/>
            <person name="Simmons D."/>
            <person name="Thornton R."/>
            <person name="Warren J."/>
            <person name="Weissenberger G."/>
            <person name="Zhang J."/>
            <person name="Zhang L."/>
            <person name="Zhou C."/>
            <person name="Zhu D."/>
            <person name="Muzny D."/>
            <person name="Worley K."/>
            <person name="Gibbs R."/>
        </authorList>
    </citation>
    <scope>NUCLEOTIDE SEQUENCE [LARGE SCALE GENOMIC DNA]</scope>
    <source>
        <strain evidence="7 8">DSM 17361</strain>
    </source>
</reference>
<comment type="similarity">
    <text evidence="4">Belongs to the Orn/Lys/Arg decarboxylase class-II family.</text>
</comment>
<dbReference type="InterPro" id="IPR009006">
    <property type="entry name" value="Ala_racemase/Decarboxylase_C"/>
</dbReference>
<feature type="active site" description="Proton donor" evidence="3">
    <location>
        <position position="329"/>
    </location>
</feature>
<dbReference type="OrthoDB" id="9802241at2"/>
<comment type="caution">
    <text evidence="7">The sequence shown here is derived from an EMBL/GenBank/DDBJ whole genome shotgun (WGS) entry which is preliminary data.</text>
</comment>
<dbReference type="InterPro" id="IPR000183">
    <property type="entry name" value="Orn/DAP/Arg_de-COase"/>
</dbReference>
<dbReference type="PANTHER" id="PTHR43727:SF2">
    <property type="entry name" value="GROUP IV DECARBOXYLASE"/>
    <property type="match status" value="1"/>
</dbReference>
<feature type="domain" description="Orn/DAP/Arg decarboxylase 2 N-terminal" evidence="6">
    <location>
        <begin position="33"/>
        <end position="264"/>
    </location>
</feature>
<dbReference type="InterPro" id="IPR029066">
    <property type="entry name" value="PLP-binding_barrel"/>
</dbReference>
<dbReference type="AlphaFoldDB" id="D1PWS5"/>
<feature type="modified residue" description="N6-(pyridoxal phosphate)lysine" evidence="3">
    <location>
        <position position="49"/>
    </location>
</feature>
<dbReference type="Pfam" id="PF02784">
    <property type="entry name" value="Orn_Arg_deC_N"/>
    <property type="match status" value="1"/>
</dbReference>
<dbReference type="HOGENOM" id="CLU_026444_0_1_10"/>
<dbReference type="Pfam" id="PF00278">
    <property type="entry name" value="Orn_DAP_Arg_deC"/>
    <property type="match status" value="1"/>
</dbReference>
<evidence type="ECO:0000313" key="7">
    <source>
        <dbReference type="EMBL" id="EFA44162.1"/>
    </source>
</evidence>
<evidence type="ECO:0000256" key="3">
    <source>
        <dbReference type="PIRSR" id="PIRSR600183-50"/>
    </source>
</evidence>
<dbReference type="eggNOG" id="COG0019">
    <property type="taxonomic scope" value="Bacteria"/>
</dbReference>
<dbReference type="RefSeq" id="WP_007173514.1">
    <property type="nucleotide sequence ID" value="NZ_GG704780.1"/>
</dbReference>
<evidence type="ECO:0000259" key="5">
    <source>
        <dbReference type="Pfam" id="PF00278"/>
    </source>
</evidence>
<dbReference type="EMBL" id="ACKS01000060">
    <property type="protein sequence ID" value="EFA44162.1"/>
    <property type="molecule type" value="Genomic_DNA"/>
</dbReference>
<dbReference type="Proteomes" id="UP000003160">
    <property type="component" value="Unassembled WGS sequence"/>
</dbReference>
<keyword evidence="2 3" id="KW-0663">Pyridoxal phosphate</keyword>
<evidence type="ECO:0000256" key="1">
    <source>
        <dbReference type="ARBA" id="ARBA00001933"/>
    </source>
</evidence>
<keyword evidence="8" id="KW-1185">Reference proteome</keyword>
<evidence type="ECO:0000256" key="2">
    <source>
        <dbReference type="ARBA" id="ARBA00022898"/>
    </source>
</evidence>
<dbReference type="GO" id="GO:0009089">
    <property type="term" value="P:lysine biosynthetic process via diaminopimelate"/>
    <property type="evidence" value="ECO:0007669"/>
    <property type="project" value="TreeGrafter"/>
</dbReference>
<dbReference type="InterPro" id="IPR022643">
    <property type="entry name" value="De-COase2_C"/>
</dbReference>
<feature type="domain" description="Orn/DAP/Arg decarboxylase 2 C-terminal" evidence="5">
    <location>
        <begin position="267"/>
        <end position="357"/>
    </location>
</feature>
<organism evidence="7 8">
    <name type="scientific">Hallella bergensis DSM 17361</name>
    <dbReference type="NCBI Taxonomy" id="585502"/>
    <lineage>
        <taxon>Bacteria</taxon>
        <taxon>Pseudomonadati</taxon>
        <taxon>Bacteroidota</taxon>
        <taxon>Bacteroidia</taxon>
        <taxon>Bacteroidales</taxon>
        <taxon>Prevotellaceae</taxon>
        <taxon>Hallella</taxon>
    </lineage>
</organism>
<accession>D1PWS5</accession>
<sequence length="401" mass="46069">METTKMDKVQQLNTPCFVLDEKELKDCVSQFQLALSKQFAHSVVGYSVKTNALPYCLKVAKENGCFAEVVSFQEYELALEIGFDKRHIIYNGPLKSKETFLDAIQHDAIVNIETWREIDWLDDLPKDQKYEIGIRLNINTTAISKEDAFGENDDSRFGFSYESGDFKKAVELIRAKSHVRLVGIHTHKEPKTRSVRFYQRVIAYVLPILTTLHLQLEYWDVGGGFFGPMPGKPTFDDYARCFRTALEDSPYANVRLVVEPGNALLSSPFSYVCSVIDVKQHDGRRFVTTDGTRNDVDPFFHKEDYFKRFVYTDTPQLCHQPQVVGGLTCLEYDRLFTLPEGAETLSVGDRVIFDRVGAYTMALTPLFIHYLPTVYLKRNDGDYSIIRKEWGVSEFIRKSIY</sequence>
<dbReference type="Gene3D" id="2.40.37.10">
    <property type="entry name" value="Lyase, Ornithine Decarboxylase, Chain A, domain 1"/>
    <property type="match status" value="1"/>
</dbReference>
<gene>
    <name evidence="7" type="ORF">HMPREF0645_1410</name>
</gene>
<protein>
    <submittedName>
        <fullName evidence="7">Pyridoxal-dependent decarboxylase, pyridoxal binding domain protein</fullName>
    </submittedName>
</protein>